<dbReference type="Pfam" id="PF02563">
    <property type="entry name" value="Poly_export"/>
    <property type="match status" value="1"/>
</dbReference>
<feature type="domain" description="Polysaccharide export protein N-terminal" evidence="3">
    <location>
        <begin position="19"/>
        <end position="93"/>
    </location>
</feature>
<feature type="chain" id="PRO_5013031569" evidence="2">
    <location>
        <begin position="20"/>
        <end position="202"/>
    </location>
</feature>
<sequence length="202" mass="21693">MKRIALVLLSLLFATAAVAQGNYAIRAGDTLRVEVLEDPNLNRNVLVLPDGNISFPFAGTLRAGGQTVNQVRRSITAGIAANFASEPNVYVSVINIPVRTSAAKVEAAAPVIDVYVMGEVNGPGLKEVAPGTTLLQFLAQSGGFTKFAATKRLQLRRRDPQTGREAIYQINYKALSRGASMANDIILAEGDVIIVPERRLFE</sequence>
<evidence type="ECO:0000256" key="1">
    <source>
        <dbReference type="ARBA" id="ARBA00022729"/>
    </source>
</evidence>
<keyword evidence="1 2" id="KW-0732">Signal</keyword>
<gene>
    <name evidence="5" type="primary">kpsD</name>
    <name evidence="5" type="ORF">COL8621_03120</name>
</gene>
<dbReference type="InterPro" id="IPR003715">
    <property type="entry name" value="Poly_export_N"/>
</dbReference>
<evidence type="ECO:0000259" key="3">
    <source>
        <dbReference type="Pfam" id="PF02563"/>
    </source>
</evidence>
<evidence type="ECO:0000256" key="2">
    <source>
        <dbReference type="SAM" id="SignalP"/>
    </source>
</evidence>
<organism evidence="5 6">
    <name type="scientific">Actibacterium lipolyticum</name>
    <dbReference type="NCBI Taxonomy" id="1524263"/>
    <lineage>
        <taxon>Bacteria</taxon>
        <taxon>Pseudomonadati</taxon>
        <taxon>Pseudomonadota</taxon>
        <taxon>Alphaproteobacteria</taxon>
        <taxon>Rhodobacterales</taxon>
        <taxon>Roseobacteraceae</taxon>
        <taxon>Actibacterium</taxon>
    </lineage>
</organism>
<proteinExistence type="predicted"/>
<dbReference type="EMBL" id="FXYE01000002">
    <property type="protein sequence ID" value="SMX46447.1"/>
    <property type="molecule type" value="Genomic_DNA"/>
</dbReference>
<dbReference type="InterPro" id="IPR019554">
    <property type="entry name" value="Soluble_ligand-bd"/>
</dbReference>
<evidence type="ECO:0000259" key="4">
    <source>
        <dbReference type="Pfam" id="PF10531"/>
    </source>
</evidence>
<name>A0A238KUS0_9RHOB</name>
<dbReference type="RefSeq" id="WP_093968633.1">
    <property type="nucleotide sequence ID" value="NZ_FXYE01000002.1"/>
</dbReference>
<dbReference type="AlphaFoldDB" id="A0A238KUS0"/>
<dbReference type="OrthoDB" id="197007at2"/>
<feature type="domain" description="Soluble ligand binding" evidence="4">
    <location>
        <begin position="114"/>
        <end position="163"/>
    </location>
</feature>
<accession>A0A238KUS0</accession>
<dbReference type="PANTHER" id="PTHR33619:SF3">
    <property type="entry name" value="POLYSACCHARIDE EXPORT PROTEIN GFCE-RELATED"/>
    <property type="match status" value="1"/>
</dbReference>
<dbReference type="Pfam" id="PF10531">
    <property type="entry name" value="SLBB"/>
    <property type="match status" value="1"/>
</dbReference>
<dbReference type="Gene3D" id="3.30.1950.10">
    <property type="entry name" value="wza like domain"/>
    <property type="match status" value="1"/>
</dbReference>
<keyword evidence="6" id="KW-1185">Reference proteome</keyword>
<protein>
    <submittedName>
        <fullName evidence="5">Polysialic acid transport protein KpsD</fullName>
    </submittedName>
</protein>
<feature type="signal peptide" evidence="2">
    <location>
        <begin position="1"/>
        <end position="19"/>
    </location>
</feature>
<evidence type="ECO:0000313" key="6">
    <source>
        <dbReference type="Proteomes" id="UP000202922"/>
    </source>
</evidence>
<dbReference type="PANTHER" id="PTHR33619">
    <property type="entry name" value="POLYSACCHARIDE EXPORT PROTEIN GFCE-RELATED"/>
    <property type="match status" value="1"/>
</dbReference>
<dbReference type="Proteomes" id="UP000202922">
    <property type="component" value="Unassembled WGS sequence"/>
</dbReference>
<dbReference type="InterPro" id="IPR049712">
    <property type="entry name" value="Poly_export"/>
</dbReference>
<evidence type="ECO:0000313" key="5">
    <source>
        <dbReference type="EMBL" id="SMX46447.1"/>
    </source>
</evidence>
<dbReference type="Gene3D" id="3.10.560.10">
    <property type="entry name" value="Outer membrane lipoprotein wza domain like"/>
    <property type="match status" value="1"/>
</dbReference>
<reference evidence="6" key="1">
    <citation type="submission" date="2017-05" db="EMBL/GenBank/DDBJ databases">
        <authorList>
            <person name="Rodrigo-Torres L."/>
            <person name="Arahal R. D."/>
            <person name="Lucena T."/>
        </authorList>
    </citation>
    <scope>NUCLEOTIDE SEQUENCE [LARGE SCALE GENOMIC DNA]</scope>
    <source>
        <strain evidence="6">CECT 8621</strain>
    </source>
</reference>
<dbReference type="GO" id="GO:0015159">
    <property type="term" value="F:polysaccharide transmembrane transporter activity"/>
    <property type="evidence" value="ECO:0007669"/>
    <property type="project" value="InterPro"/>
</dbReference>